<feature type="chain" id="PRO_5046540097" description="Mannan endo-1,6-alpha-mannosidase" evidence="11">
    <location>
        <begin position="23"/>
        <end position="473"/>
    </location>
</feature>
<keyword evidence="6" id="KW-0325">Glycoprotein</keyword>
<evidence type="ECO:0000256" key="1">
    <source>
        <dbReference type="ARBA" id="ARBA00001452"/>
    </source>
</evidence>
<keyword evidence="10" id="KW-0472">Membrane</keyword>
<evidence type="ECO:0000256" key="10">
    <source>
        <dbReference type="SAM" id="Phobius"/>
    </source>
</evidence>
<feature type="signal peptide" evidence="11">
    <location>
        <begin position="1"/>
        <end position="22"/>
    </location>
</feature>
<gene>
    <name evidence="12" type="ORF">VTJ49DRAFT_1551</name>
</gene>
<evidence type="ECO:0000256" key="9">
    <source>
        <dbReference type="SAM" id="MobiDB-lite"/>
    </source>
</evidence>
<evidence type="ECO:0000256" key="6">
    <source>
        <dbReference type="ARBA" id="ARBA00023180"/>
    </source>
</evidence>
<dbReference type="SUPFAM" id="SSF48208">
    <property type="entry name" value="Six-hairpin glycosidases"/>
    <property type="match status" value="1"/>
</dbReference>
<organism evidence="12 13">
    <name type="scientific">Humicola insolens</name>
    <name type="common">Soft-rot fungus</name>
    <dbReference type="NCBI Taxonomy" id="85995"/>
    <lineage>
        <taxon>Eukaryota</taxon>
        <taxon>Fungi</taxon>
        <taxon>Dikarya</taxon>
        <taxon>Ascomycota</taxon>
        <taxon>Pezizomycotina</taxon>
        <taxon>Sordariomycetes</taxon>
        <taxon>Sordariomycetidae</taxon>
        <taxon>Sordariales</taxon>
        <taxon>Chaetomiaceae</taxon>
        <taxon>Mycothermus</taxon>
    </lineage>
</organism>
<name>A0ABR3VNP3_HUMIN</name>
<feature type="region of interest" description="Disordered" evidence="9">
    <location>
        <begin position="411"/>
        <end position="431"/>
    </location>
</feature>
<dbReference type="EC" id="3.2.1.101" evidence="3 8"/>
<evidence type="ECO:0000313" key="13">
    <source>
        <dbReference type="Proteomes" id="UP001583172"/>
    </source>
</evidence>
<comment type="caution">
    <text evidence="12">The sequence shown here is derived from an EMBL/GenBank/DDBJ whole genome shotgun (WGS) entry which is preliminary data.</text>
</comment>
<keyword evidence="4 11" id="KW-0732">Signal</keyword>
<reference evidence="12 13" key="1">
    <citation type="journal article" date="2024" name="Commun. Biol.">
        <title>Comparative genomic analysis of thermophilic fungi reveals convergent evolutionary adaptations and gene losses.</title>
        <authorList>
            <person name="Steindorff A.S."/>
            <person name="Aguilar-Pontes M.V."/>
            <person name="Robinson A.J."/>
            <person name="Andreopoulos B."/>
            <person name="LaButti K."/>
            <person name="Kuo A."/>
            <person name="Mondo S."/>
            <person name="Riley R."/>
            <person name="Otillar R."/>
            <person name="Haridas S."/>
            <person name="Lipzen A."/>
            <person name="Grimwood J."/>
            <person name="Schmutz J."/>
            <person name="Clum A."/>
            <person name="Reid I.D."/>
            <person name="Moisan M.C."/>
            <person name="Butler G."/>
            <person name="Nguyen T.T.M."/>
            <person name="Dewar K."/>
            <person name="Conant G."/>
            <person name="Drula E."/>
            <person name="Henrissat B."/>
            <person name="Hansel C."/>
            <person name="Singer S."/>
            <person name="Hutchinson M.I."/>
            <person name="de Vries R.P."/>
            <person name="Natvig D.O."/>
            <person name="Powell A.J."/>
            <person name="Tsang A."/>
            <person name="Grigoriev I.V."/>
        </authorList>
    </citation>
    <scope>NUCLEOTIDE SEQUENCE [LARGE SCALE GENOMIC DNA]</scope>
    <source>
        <strain evidence="12 13">CBS 620.91</strain>
    </source>
</reference>
<evidence type="ECO:0000256" key="2">
    <source>
        <dbReference type="ARBA" id="ARBA00009699"/>
    </source>
</evidence>
<dbReference type="Pfam" id="PF03663">
    <property type="entry name" value="Glyco_hydro_76"/>
    <property type="match status" value="1"/>
</dbReference>
<feature type="transmembrane region" description="Helical" evidence="10">
    <location>
        <begin position="445"/>
        <end position="467"/>
    </location>
</feature>
<dbReference type="InterPro" id="IPR005198">
    <property type="entry name" value="Glyco_hydro_76"/>
</dbReference>
<keyword evidence="10" id="KW-0812">Transmembrane</keyword>
<comment type="catalytic activity">
    <reaction evidence="1 8">
        <text>Random hydrolysis of (1-&gt;6)-alpha-D-mannosidic linkages in unbranched (1-&gt;6)-mannans.</text>
        <dbReference type="EC" id="3.2.1.101"/>
    </reaction>
</comment>
<evidence type="ECO:0000256" key="4">
    <source>
        <dbReference type="ARBA" id="ARBA00022729"/>
    </source>
</evidence>
<dbReference type="InterPro" id="IPR014480">
    <property type="entry name" value="Mannan-1_6-alpha_mannosidase"/>
</dbReference>
<dbReference type="InterPro" id="IPR008928">
    <property type="entry name" value="6-hairpin_glycosidase_sf"/>
</dbReference>
<evidence type="ECO:0000256" key="7">
    <source>
        <dbReference type="ARBA" id="ARBA00023295"/>
    </source>
</evidence>
<evidence type="ECO:0000256" key="11">
    <source>
        <dbReference type="SAM" id="SignalP"/>
    </source>
</evidence>
<keyword evidence="5 8" id="KW-0378">Hydrolase</keyword>
<sequence>MMLPKPKAFLSALLLAAAGADAQSDNKLQVNLDSPDSVKAAAKVVAANLMSHYHGDEPGATPGILPGPPPGGPYYWWQAGAMWGTIVDYWHYTGDDTYNAEAVRSMVFQAEPPSNSYQPRNWTASLGNDDQGFWGMSAMLAAETNFPNPPKDQPQWLALAQAVFNTQIPRFERDHCNGGLRWQIPHLNNGYNYKNTIANGVFMNIAARLARYTNNKTYAEWAETVWDWMEGVGYITEDFDVLDGGHIEANCTDINPVQFSANAAILIHGAAVMYNYTEGATRDKWRTRVAGLINRTVEHFFPDGIMIERPCELPDRMQCNTDQHSFKGYMHRALATAAVVAPFTRDDVIRVLRSSTEGCVTSCLSDGTCGFRWNIGMYDGDVANGPAGQQMSALAALSTLLIDQEKVLNGPLTNSTGGTSQGDPNAGQNSMTLEPLSEITTGDRAGAGIVTAVVVGSFLGCIVWMGMGWNEGL</sequence>
<evidence type="ECO:0000256" key="3">
    <source>
        <dbReference type="ARBA" id="ARBA00012350"/>
    </source>
</evidence>
<protein>
    <recommendedName>
        <fullName evidence="3 8">Mannan endo-1,6-alpha-mannosidase</fullName>
        <ecNumber evidence="3 8">3.2.1.101</ecNumber>
    </recommendedName>
</protein>
<dbReference type="Gene3D" id="1.50.10.20">
    <property type="match status" value="1"/>
</dbReference>
<evidence type="ECO:0000313" key="12">
    <source>
        <dbReference type="EMBL" id="KAL1843441.1"/>
    </source>
</evidence>
<evidence type="ECO:0000256" key="8">
    <source>
        <dbReference type="PIRNR" id="PIRNR016302"/>
    </source>
</evidence>
<proteinExistence type="inferred from homology"/>
<keyword evidence="13" id="KW-1185">Reference proteome</keyword>
<accession>A0ABR3VNP3</accession>
<evidence type="ECO:0000256" key="5">
    <source>
        <dbReference type="ARBA" id="ARBA00022801"/>
    </source>
</evidence>
<dbReference type="PIRSF" id="PIRSF016302">
    <property type="entry name" value="Man_a_manosd"/>
    <property type="match status" value="1"/>
</dbReference>
<keyword evidence="7 8" id="KW-0326">Glycosidase</keyword>
<dbReference type="PANTHER" id="PTHR12145">
    <property type="entry name" value="MANNAN ENDO-1,6-ALPHA-MANNOSIDASE DCW1"/>
    <property type="match status" value="1"/>
</dbReference>
<dbReference type="PANTHER" id="PTHR12145:SF36">
    <property type="entry name" value="MANNAN ENDO-1,6-ALPHA-MANNOSIDASE DCW1"/>
    <property type="match status" value="1"/>
</dbReference>
<dbReference type="EMBL" id="JAZGSY010000016">
    <property type="protein sequence ID" value="KAL1843441.1"/>
    <property type="molecule type" value="Genomic_DNA"/>
</dbReference>
<comment type="similarity">
    <text evidence="2 8">Belongs to the glycosyl hydrolase 76 family.</text>
</comment>
<dbReference type="Proteomes" id="UP001583172">
    <property type="component" value="Unassembled WGS sequence"/>
</dbReference>
<keyword evidence="10" id="KW-1133">Transmembrane helix</keyword>